<feature type="modified residue" description="N6-(pyridoxal phosphate)lysine" evidence="7 8">
    <location>
        <position position="51"/>
    </location>
</feature>
<keyword evidence="4 7" id="KW-0663">Pyridoxal phosphate</keyword>
<dbReference type="Pfam" id="PF00842">
    <property type="entry name" value="Ala_racemase_C"/>
    <property type="match status" value="1"/>
</dbReference>
<comment type="function">
    <text evidence="7">Catalyzes the interconversion of L-alanine and D-alanine. May also act on other amino acids.</text>
</comment>
<dbReference type="PRINTS" id="PR00992">
    <property type="entry name" value="ALARACEMASE"/>
</dbReference>
<evidence type="ECO:0000256" key="2">
    <source>
        <dbReference type="ARBA" id="ARBA00001933"/>
    </source>
</evidence>
<feature type="binding site" evidence="7 9">
    <location>
        <position position="328"/>
    </location>
    <ligand>
        <name>substrate</name>
    </ligand>
</feature>
<dbReference type="GO" id="GO:0009252">
    <property type="term" value="P:peptidoglycan biosynthetic process"/>
    <property type="evidence" value="ECO:0007669"/>
    <property type="project" value="TreeGrafter"/>
</dbReference>
<dbReference type="OrthoDB" id="9813814at2"/>
<dbReference type="Gene3D" id="3.20.20.10">
    <property type="entry name" value="Alanine racemase"/>
    <property type="match status" value="1"/>
</dbReference>
<evidence type="ECO:0000256" key="8">
    <source>
        <dbReference type="PIRSR" id="PIRSR600821-50"/>
    </source>
</evidence>
<evidence type="ECO:0000256" key="3">
    <source>
        <dbReference type="ARBA" id="ARBA00013089"/>
    </source>
</evidence>
<dbReference type="SMART" id="SM01005">
    <property type="entry name" value="Ala_racemase_C"/>
    <property type="match status" value="1"/>
</dbReference>
<dbReference type="SUPFAM" id="SSF50621">
    <property type="entry name" value="Alanine racemase C-terminal domain-like"/>
    <property type="match status" value="1"/>
</dbReference>
<dbReference type="EC" id="5.1.1.1" evidence="3 7"/>
<dbReference type="GO" id="GO:0008784">
    <property type="term" value="F:alanine racemase activity"/>
    <property type="evidence" value="ECO:0007669"/>
    <property type="project" value="UniProtKB-UniRule"/>
</dbReference>
<evidence type="ECO:0000259" key="10">
    <source>
        <dbReference type="SMART" id="SM01005"/>
    </source>
</evidence>
<dbReference type="GO" id="GO:0030632">
    <property type="term" value="P:D-alanine biosynthetic process"/>
    <property type="evidence" value="ECO:0007669"/>
    <property type="project" value="UniProtKB-UniRule"/>
</dbReference>
<evidence type="ECO:0000256" key="5">
    <source>
        <dbReference type="ARBA" id="ARBA00023235"/>
    </source>
</evidence>
<comment type="pathway">
    <text evidence="7">Amino-acid biosynthesis; D-alanine biosynthesis; D-alanine from L-alanine: step 1/1.</text>
</comment>
<dbReference type="GO" id="GO:0005829">
    <property type="term" value="C:cytosol"/>
    <property type="evidence" value="ECO:0007669"/>
    <property type="project" value="TreeGrafter"/>
</dbReference>
<dbReference type="CDD" id="cd00430">
    <property type="entry name" value="PLPDE_III_AR"/>
    <property type="match status" value="1"/>
</dbReference>
<dbReference type="AlphaFoldDB" id="A0A378WWU0"/>
<dbReference type="HAMAP" id="MF_01201">
    <property type="entry name" value="Ala_racemase"/>
    <property type="match status" value="1"/>
</dbReference>
<feature type="active site" description="Proton acceptor; specific for D-alanine" evidence="7">
    <location>
        <position position="51"/>
    </location>
</feature>
<evidence type="ECO:0000256" key="1">
    <source>
        <dbReference type="ARBA" id="ARBA00000316"/>
    </source>
</evidence>
<comment type="similarity">
    <text evidence="7">Belongs to the alanine racemase family.</text>
</comment>
<dbReference type="InterPro" id="IPR029066">
    <property type="entry name" value="PLP-binding_barrel"/>
</dbReference>
<dbReference type="SUPFAM" id="SSF51419">
    <property type="entry name" value="PLP-binding barrel"/>
    <property type="match status" value="1"/>
</dbReference>
<dbReference type="InterPro" id="IPR009006">
    <property type="entry name" value="Ala_racemase/Decarboxylase_C"/>
</dbReference>
<dbReference type="RefSeq" id="WP_062965317.1">
    <property type="nucleotide sequence ID" value="NZ_JAJFOE010000001.1"/>
</dbReference>
<dbReference type="InterPro" id="IPR001608">
    <property type="entry name" value="Ala_racemase_N"/>
</dbReference>
<gene>
    <name evidence="11" type="primary">alr_2</name>
    <name evidence="11" type="ORF">NCTC13184_03443</name>
</gene>
<reference evidence="11 12" key="1">
    <citation type="submission" date="2018-06" db="EMBL/GenBank/DDBJ databases">
        <authorList>
            <consortium name="Pathogen Informatics"/>
            <person name="Doyle S."/>
        </authorList>
    </citation>
    <scope>NUCLEOTIDE SEQUENCE [LARGE SCALE GENOMIC DNA]</scope>
    <source>
        <strain evidence="11 12">NCTC13184</strain>
    </source>
</reference>
<sequence>MRRSAPPSAIDPHEPPAAASTEMVIDLDAITHNVGVLRERAGQASIMAVVKADGYNHGAVPVAWAALRAGATELGVTSVTEALALRGAGITAPILAWLHTPDADFDSALTAGVELAVASPRHLASICAAVRRTGITATVSVKIDTGLNRNGVAAHEYEQLLADLSRADAADAVRFRGLFTHLSHADEPCHPSIEVQRERLTAAESQARRRRLRPEIVHISNSAATLTRPDLTFDMVRPGIAMYGLSPFPRMGSFGLRPAMTVRTQVALVKRISAGEGVSYGHRWTAAEDTTIALLPIGYADGLPRALSGRFDAQIGSRRYPSVGRVCMDQTVIELGPRSDVREGDTAVLLGPGNNGEPTAQSWADVLDTIHYEIVTGIWGRVQRKYVGNNDHLRID</sequence>
<accession>A0A378WWU0</accession>
<name>A0A378WWU0_9NOCA</name>
<dbReference type="GO" id="GO:0030170">
    <property type="term" value="F:pyridoxal phosphate binding"/>
    <property type="evidence" value="ECO:0007669"/>
    <property type="project" value="UniProtKB-UniRule"/>
</dbReference>
<organism evidence="11 12">
    <name type="scientific">Nocardia africana</name>
    <dbReference type="NCBI Taxonomy" id="134964"/>
    <lineage>
        <taxon>Bacteria</taxon>
        <taxon>Bacillati</taxon>
        <taxon>Actinomycetota</taxon>
        <taxon>Actinomycetes</taxon>
        <taxon>Mycobacteriales</taxon>
        <taxon>Nocardiaceae</taxon>
        <taxon>Nocardia</taxon>
    </lineage>
</organism>
<evidence type="ECO:0000256" key="9">
    <source>
        <dbReference type="PIRSR" id="PIRSR600821-52"/>
    </source>
</evidence>
<comment type="catalytic activity">
    <reaction evidence="1 7">
        <text>L-alanine = D-alanine</text>
        <dbReference type="Rhea" id="RHEA:20249"/>
        <dbReference type="ChEBI" id="CHEBI:57416"/>
        <dbReference type="ChEBI" id="CHEBI:57972"/>
        <dbReference type="EC" id="5.1.1.1"/>
    </reaction>
</comment>
<proteinExistence type="inferred from homology"/>
<evidence type="ECO:0000256" key="6">
    <source>
        <dbReference type="ARBA" id="ARBA00072221"/>
    </source>
</evidence>
<evidence type="ECO:0000256" key="7">
    <source>
        <dbReference type="HAMAP-Rule" id="MF_01201"/>
    </source>
</evidence>
<keyword evidence="5 7" id="KW-0413">Isomerase</keyword>
<dbReference type="Gene3D" id="2.40.37.10">
    <property type="entry name" value="Lyase, Ornithine Decarboxylase, Chain A, domain 1"/>
    <property type="match status" value="1"/>
</dbReference>
<dbReference type="PANTHER" id="PTHR30511:SF0">
    <property type="entry name" value="ALANINE RACEMASE, CATABOLIC-RELATED"/>
    <property type="match status" value="1"/>
</dbReference>
<evidence type="ECO:0000313" key="11">
    <source>
        <dbReference type="EMBL" id="SUA44921.1"/>
    </source>
</evidence>
<evidence type="ECO:0000313" key="12">
    <source>
        <dbReference type="Proteomes" id="UP000255082"/>
    </source>
</evidence>
<feature type="active site" description="Proton acceptor; specific for L-alanine" evidence="7">
    <location>
        <position position="280"/>
    </location>
</feature>
<dbReference type="PANTHER" id="PTHR30511">
    <property type="entry name" value="ALANINE RACEMASE"/>
    <property type="match status" value="1"/>
</dbReference>
<dbReference type="FunFam" id="3.20.20.10:FF:000002">
    <property type="entry name" value="Alanine racemase"/>
    <property type="match status" value="1"/>
</dbReference>
<dbReference type="InterPro" id="IPR000821">
    <property type="entry name" value="Ala_racemase"/>
</dbReference>
<dbReference type="NCBIfam" id="TIGR00492">
    <property type="entry name" value="alr"/>
    <property type="match status" value="1"/>
</dbReference>
<protein>
    <recommendedName>
        <fullName evidence="6 7">Alanine racemase</fullName>
        <ecNumber evidence="3 7">5.1.1.1</ecNumber>
    </recommendedName>
</protein>
<dbReference type="EMBL" id="UGRU01000001">
    <property type="protein sequence ID" value="SUA44921.1"/>
    <property type="molecule type" value="Genomic_DNA"/>
</dbReference>
<feature type="domain" description="Alanine racemase C-terminal" evidence="10">
    <location>
        <begin position="259"/>
        <end position="387"/>
    </location>
</feature>
<dbReference type="Pfam" id="PF01168">
    <property type="entry name" value="Ala_racemase_N"/>
    <property type="match status" value="1"/>
</dbReference>
<comment type="cofactor">
    <cofactor evidence="2 7 8">
        <name>pyridoxal 5'-phosphate</name>
        <dbReference type="ChEBI" id="CHEBI:597326"/>
    </cofactor>
</comment>
<dbReference type="FunFam" id="2.40.37.10:FF:000015">
    <property type="entry name" value="Alanine racemase"/>
    <property type="match status" value="1"/>
</dbReference>
<evidence type="ECO:0000256" key="4">
    <source>
        <dbReference type="ARBA" id="ARBA00022898"/>
    </source>
</evidence>
<dbReference type="UniPathway" id="UPA00042">
    <property type="reaction ID" value="UER00497"/>
</dbReference>
<dbReference type="Proteomes" id="UP000255082">
    <property type="component" value="Unassembled WGS sequence"/>
</dbReference>
<feature type="binding site" evidence="7 9">
    <location>
        <position position="149"/>
    </location>
    <ligand>
        <name>substrate</name>
    </ligand>
</feature>
<dbReference type="InterPro" id="IPR011079">
    <property type="entry name" value="Ala_racemase_C"/>
</dbReference>